<evidence type="ECO:0000313" key="4">
    <source>
        <dbReference type="Proteomes" id="UP001597277"/>
    </source>
</evidence>
<reference evidence="4" key="1">
    <citation type="journal article" date="2019" name="Int. J. Syst. Evol. Microbiol.">
        <title>The Global Catalogue of Microorganisms (GCM) 10K type strain sequencing project: providing services to taxonomists for standard genome sequencing and annotation.</title>
        <authorList>
            <consortium name="The Broad Institute Genomics Platform"/>
            <consortium name="The Broad Institute Genome Sequencing Center for Infectious Disease"/>
            <person name="Wu L."/>
            <person name="Ma J."/>
        </authorList>
    </citation>
    <scope>NUCLEOTIDE SEQUENCE [LARGE SCALE GENOMIC DNA]</scope>
    <source>
        <strain evidence="4">JCM 17130</strain>
    </source>
</reference>
<keyword evidence="4" id="KW-1185">Reference proteome</keyword>
<evidence type="ECO:0000256" key="1">
    <source>
        <dbReference type="SAM" id="MobiDB-lite"/>
    </source>
</evidence>
<accession>A0ABW4L688</accession>
<gene>
    <name evidence="3" type="ORF">ACFSE6_08930</name>
</gene>
<name>A0ABW4L688_9MICO</name>
<feature type="region of interest" description="Disordered" evidence="1">
    <location>
        <begin position="1"/>
        <end position="33"/>
    </location>
</feature>
<dbReference type="CDD" id="cd00085">
    <property type="entry name" value="HNHc"/>
    <property type="match status" value="1"/>
</dbReference>
<dbReference type="EMBL" id="JBHUEE010000004">
    <property type="protein sequence ID" value="MFD1717957.1"/>
    <property type="molecule type" value="Genomic_DNA"/>
</dbReference>
<protein>
    <submittedName>
        <fullName evidence="3">DUF222 domain-containing protein</fullName>
    </submittedName>
</protein>
<feature type="domain" description="DUF222" evidence="2">
    <location>
        <begin position="78"/>
        <end position="410"/>
    </location>
</feature>
<feature type="region of interest" description="Disordered" evidence="1">
    <location>
        <begin position="290"/>
        <end position="338"/>
    </location>
</feature>
<dbReference type="Pfam" id="PF02720">
    <property type="entry name" value="DUF222"/>
    <property type="match status" value="1"/>
</dbReference>
<dbReference type="InterPro" id="IPR003615">
    <property type="entry name" value="HNH_nuc"/>
</dbReference>
<organism evidence="3 4">
    <name type="scientific">Georgenia deserti</name>
    <dbReference type="NCBI Taxonomy" id="2093781"/>
    <lineage>
        <taxon>Bacteria</taxon>
        <taxon>Bacillati</taxon>
        <taxon>Actinomycetota</taxon>
        <taxon>Actinomycetes</taxon>
        <taxon>Micrococcales</taxon>
        <taxon>Bogoriellaceae</taxon>
        <taxon>Georgenia</taxon>
    </lineage>
</organism>
<evidence type="ECO:0000313" key="3">
    <source>
        <dbReference type="EMBL" id="MFD1717957.1"/>
    </source>
</evidence>
<evidence type="ECO:0000259" key="2">
    <source>
        <dbReference type="Pfam" id="PF02720"/>
    </source>
</evidence>
<dbReference type="InterPro" id="IPR003870">
    <property type="entry name" value="DUF222"/>
</dbReference>
<feature type="region of interest" description="Disordered" evidence="1">
    <location>
        <begin position="482"/>
        <end position="523"/>
    </location>
</feature>
<sequence>MFESEEPSEQPGTPRPATSETAGSDASPRQPDVDAEQLATLNARASVEDCRRFLVEIATLLARLDAAEMSDAALVEAVAASERLAAGAQAGQARFVGELLRRRGSSGPGFDEVVDEVRARLATTGHAAHTKVALAAALDTYPEVADALAIGSIDPRKAAVLTDRQPGVSERDHRDLTRELVTEAAGSTAPQLQARVRQHALEHDPDAAQRRHEAEYTARHVRIEPLADAMARVTAYVRADDAQRVRACLDVLADDTRGGRAGRRADPRTIDQRRADVFVNVFTHARELVELSAERGEPRASGADTDGPPTDAAPADPAGENGSGRTSQGTSRRRPRAEVQVTIGAGTLLGMDDEPGELAGHGPIPADVTRRIAADATWRALIVDANGEFAALGTKAYRPGVILDRTVRARHMRCSFPGCGQPAVYCDLDHIIEYDPALADRLVQTTELNLHPLCRRHHNLKTSKRWKVVREPDGTLVWITPTGHRYRSRPDPPPGSSGAWRQRTGPGRRARASSEGESEGPAA</sequence>
<feature type="compositionally biased region" description="Low complexity" evidence="1">
    <location>
        <begin position="302"/>
        <end position="330"/>
    </location>
</feature>
<dbReference type="RefSeq" id="WP_388005291.1">
    <property type="nucleotide sequence ID" value="NZ_JBHUEE010000004.1"/>
</dbReference>
<dbReference type="Proteomes" id="UP001597277">
    <property type="component" value="Unassembled WGS sequence"/>
</dbReference>
<proteinExistence type="predicted"/>
<comment type="caution">
    <text evidence="3">The sequence shown here is derived from an EMBL/GenBank/DDBJ whole genome shotgun (WGS) entry which is preliminary data.</text>
</comment>